<dbReference type="SUPFAM" id="SSF88713">
    <property type="entry name" value="Glycoside hydrolase/deacetylase"/>
    <property type="match status" value="1"/>
</dbReference>
<reference evidence="10 11" key="1">
    <citation type="submission" date="2018-04" db="EMBL/GenBank/DDBJ databases">
        <title>Genomic Encyclopedia of Archaeal and Bacterial Type Strains, Phase II (KMG-II): from individual species to whole genera.</title>
        <authorList>
            <person name="Goeker M."/>
        </authorList>
    </citation>
    <scope>NUCLEOTIDE SEQUENCE [LARGE SCALE GENOMIC DNA]</scope>
    <source>
        <strain evidence="10 11">DSM 45169</strain>
    </source>
</reference>
<dbReference type="GO" id="GO:0005576">
    <property type="term" value="C:extracellular region"/>
    <property type="evidence" value="ECO:0007669"/>
    <property type="project" value="TreeGrafter"/>
</dbReference>
<evidence type="ECO:0000256" key="1">
    <source>
        <dbReference type="ARBA" id="ARBA00006821"/>
    </source>
</evidence>
<dbReference type="AlphaFoldDB" id="A0A2T4Z968"/>
<dbReference type="EMBL" id="PZZP01000001">
    <property type="protein sequence ID" value="PTM58407.1"/>
    <property type="molecule type" value="Genomic_DNA"/>
</dbReference>
<dbReference type="InterPro" id="IPR004300">
    <property type="entry name" value="Glyco_hydro_57_N"/>
</dbReference>
<dbReference type="Gene3D" id="3.20.110.10">
    <property type="entry name" value="Glycoside hydrolase 38, N terminal domain"/>
    <property type="match status" value="1"/>
</dbReference>
<feature type="active site" description="Proton donor" evidence="3">
    <location>
        <position position="349"/>
    </location>
</feature>
<feature type="domain" description="1,4-alpha-glucan branching enzyme C-terminal" evidence="8">
    <location>
        <begin position="424"/>
        <end position="523"/>
    </location>
</feature>
<evidence type="ECO:0000259" key="7">
    <source>
        <dbReference type="Pfam" id="PF03065"/>
    </source>
</evidence>
<dbReference type="OrthoDB" id="9803279at2"/>
<keyword evidence="11" id="KW-1185">Reference proteome</keyword>
<feature type="active site" description="Nucleophile" evidence="3">
    <location>
        <position position="188"/>
    </location>
</feature>
<evidence type="ECO:0000313" key="11">
    <source>
        <dbReference type="Proteomes" id="UP000241639"/>
    </source>
</evidence>
<dbReference type="GO" id="GO:0003844">
    <property type="term" value="F:1,4-alpha-glucan branching enzyme activity"/>
    <property type="evidence" value="ECO:0007669"/>
    <property type="project" value="InterPro"/>
</dbReference>
<dbReference type="CDD" id="cd03801">
    <property type="entry name" value="GT4_PimA-like"/>
    <property type="match status" value="1"/>
</dbReference>
<feature type="binding site" evidence="4">
    <location>
        <position position="240"/>
    </location>
    <ligand>
        <name>substrate</name>
    </ligand>
</feature>
<dbReference type="InterPro" id="IPR037090">
    <property type="entry name" value="57_glycoside_trans_central"/>
</dbReference>
<dbReference type="Gene3D" id="1.20.1430.10">
    <property type="entry name" value="Families 57/38 glycoside transferase, middle domain"/>
    <property type="match status" value="1"/>
</dbReference>
<dbReference type="InterPro" id="IPR040042">
    <property type="entry name" value="Branching_enz_MT3115-like"/>
</dbReference>
<dbReference type="InterPro" id="IPR011330">
    <property type="entry name" value="Glyco_hydro/deAcase_b/a-brl"/>
</dbReference>
<keyword evidence="2 5" id="KW-0119">Carbohydrate metabolism</keyword>
<dbReference type="GO" id="GO:0030979">
    <property type="term" value="P:alpha-glucan biosynthetic process"/>
    <property type="evidence" value="ECO:0007669"/>
    <property type="project" value="InterPro"/>
</dbReference>
<dbReference type="InterPro" id="IPR015293">
    <property type="entry name" value="BE_C"/>
</dbReference>
<dbReference type="Proteomes" id="UP000241639">
    <property type="component" value="Unassembled WGS sequence"/>
</dbReference>
<dbReference type="Pfam" id="PF09210">
    <property type="entry name" value="BE_C"/>
    <property type="match status" value="1"/>
</dbReference>
<dbReference type="InterPro" id="IPR001296">
    <property type="entry name" value="Glyco_trans_1"/>
</dbReference>
<evidence type="ECO:0000259" key="9">
    <source>
        <dbReference type="Pfam" id="PF13439"/>
    </source>
</evidence>
<dbReference type="Pfam" id="PF03065">
    <property type="entry name" value="Glyco_hydro_57"/>
    <property type="match status" value="1"/>
</dbReference>
<dbReference type="PANTHER" id="PTHR41695">
    <property type="entry name" value="1,4-ALPHA-GLUCAN BRANCHING ENZYME RV3031-RELATED"/>
    <property type="match status" value="1"/>
</dbReference>
<accession>A0A2T4Z968</accession>
<evidence type="ECO:0000256" key="4">
    <source>
        <dbReference type="PIRSR" id="PIRSR640042-2"/>
    </source>
</evidence>
<sequence>MSHGYFALVLHAHLPYVRHPERDDVLEERWLYEAVTECYIPLLQVFQGLQRDGVDFRLALSISPPLAAMLADPLLQKRTAAHLEQLVELGEREVERTVGDASFHPLARMYRDRFQGARDFYQEVQGDLLQEFCRLEAAGRLELFTAVGTHPFLPYLLREETMRAHIQAAVASHERLLGRRPRGIWLPECGFVPGVDRLLREADIQWFCVDSHAVAAAAPPSRLGTTSPILTSAGVAAFARDPQSSEQVWSSRTGYPGDYDYREYYRDIGYDLDWETIGSYVHPEGIRLHTGFKYYRITGYGAHKEPYNPEWAREKAAGHARHFLAERQAQVRAERQKHGRHPVITAPFDAELFGHWWFEGPLFLDMLFRQMHFDQADVKSITPTQYLERYTDYPVCEMEMSSWGRHGYGDVWLQGKNEWIYPVIQKAEEQFNHLVHRIEPVSSQMQRAMAQAGRELMLAQSSDWAFIMDSQTMVEYAIKRTKQHIARFDRLAAMIEADAVDEEWLAQVEELDGLFPDLNPAWFRSPWRQKPIVKGKRPSVLMLTWEYPPMTVGGLSRHVYDLSRYLVQQGWEVHVVTTEVQGYPHTETVEGVHIHRAHVMKPFGNQFYHWVFQLNRMLLDTCRSLMAAGHCFDVVHAHDWLVSAAAQGLKEAFHLPLVATIHATEHGRNQGIHTELQQRIHRLEWELTYEAARVIVCSRHMEREVQDVFQLPTDKMRVIPNGVDPALLQPPSLNEGGPEPFARSGERIILFVGRLVREKGVSTLLEAAVEVVKVHPDTKWIIVGKGPMKEVWEAEAQRLGLAEKILFTGFISDADRNRLLQLAEIAVFPSWYEPFGIVALEAMAAGTSVVVSDTGGLADVVDHDKNGLKAYPGDATSLLRQIRTLLEDGGKSRRLAEAAREHIYRFDWKRIADQTTAVYQEMIAPEAIDVREEVAAHHESR</sequence>
<evidence type="ECO:0000256" key="5">
    <source>
        <dbReference type="RuleBase" id="RU361196"/>
    </source>
</evidence>
<feature type="domain" description="Glycosyl transferase family 1" evidence="6">
    <location>
        <begin position="743"/>
        <end position="901"/>
    </location>
</feature>
<protein>
    <submittedName>
        <fullName evidence="10">1,4-alpha-glucan branching enzyme</fullName>
    </submittedName>
</protein>
<dbReference type="Pfam" id="PF00534">
    <property type="entry name" value="Glycos_transf_1"/>
    <property type="match status" value="1"/>
</dbReference>
<feature type="domain" description="Glycoside hydrolase family 57 N-terminal" evidence="7">
    <location>
        <begin position="7"/>
        <end position="393"/>
    </location>
</feature>
<feature type="domain" description="Glycosyltransferase subfamily 4-like N-terminal" evidence="9">
    <location>
        <begin position="552"/>
        <end position="726"/>
    </location>
</feature>
<comment type="similarity">
    <text evidence="1 5">Belongs to the glycosyl hydrolase 57 family.</text>
</comment>
<dbReference type="Pfam" id="PF13439">
    <property type="entry name" value="Glyco_transf_4"/>
    <property type="match status" value="1"/>
</dbReference>
<feature type="binding site" evidence="4">
    <location>
        <position position="257"/>
    </location>
    <ligand>
        <name>substrate</name>
    </ligand>
</feature>
<proteinExistence type="inferred from homology"/>
<evidence type="ECO:0000256" key="3">
    <source>
        <dbReference type="PIRSR" id="PIRSR640042-1"/>
    </source>
</evidence>
<dbReference type="InterPro" id="IPR028098">
    <property type="entry name" value="Glyco_trans_4-like_N"/>
</dbReference>
<comment type="caution">
    <text evidence="10">The sequence shown here is derived from an EMBL/GenBank/DDBJ whole genome shotgun (WGS) entry which is preliminary data.</text>
</comment>
<evidence type="ECO:0000256" key="2">
    <source>
        <dbReference type="ARBA" id="ARBA00023277"/>
    </source>
</evidence>
<dbReference type="CDD" id="cd10792">
    <property type="entry name" value="GH57N_AmyC_like"/>
    <property type="match status" value="1"/>
</dbReference>
<organism evidence="10 11">
    <name type="scientific">Desmospora activa DSM 45169</name>
    <dbReference type="NCBI Taxonomy" id="1121389"/>
    <lineage>
        <taxon>Bacteria</taxon>
        <taxon>Bacillati</taxon>
        <taxon>Bacillota</taxon>
        <taxon>Bacilli</taxon>
        <taxon>Bacillales</taxon>
        <taxon>Thermoactinomycetaceae</taxon>
        <taxon>Desmospora</taxon>
    </lineage>
</organism>
<dbReference type="RefSeq" id="WP_107725221.1">
    <property type="nucleotide sequence ID" value="NZ_PZZP01000001.1"/>
</dbReference>
<dbReference type="PANTHER" id="PTHR41695:SF1">
    <property type="entry name" value="1,4-ALPHA-GLUCAN BRANCHING ENZYME TK1436"/>
    <property type="match status" value="1"/>
</dbReference>
<feature type="binding site" evidence="4">
    <location>
        <position position="403"/>
    </location>
    <ligand>
        <name>substrate</name>
    </ligand>
</feature>
<evidence type="ECO:0000313" key="10">
    <source>
        <dbReference type="EMBL" id="PTM58407.1"/>
    </source>
</evidence>
<evidence type="ECO:0000259" key="8">
    <source>
        <dbReference type="Pfam" id="PF09210"/>
    </source>
</evidence>
<feature type="binding site" evidence="4">
    <location>
        <position position="463"/>
    </location>
    <ligand>
        <name>substrate</name>
    </ligand>
</feature>
<evidence type="ECO:0000259" key="6">
    <source>
        <dbReference type="Pfam" id="PF00534"/>
    </source>
</evidence>
<dbReference type="SUPFAM" id="SSF88688">
    <property type="entry name" value="Families 57/38 glycoside transferase middle domain"/>
    <property type="match status" value="1"/>
</dbReference>
<dbReference type="InterPro" id="IPR027291">
    <property type="entry name" value="Glyco_hydro_38_N_sf"/>
</dbReference>
<dbReference type="InterPro" id="IPR028995">
    <property type="entry name" value="Glyco_hydro_57/38_cen_sf"/>
</dbReference>
<dbReference type="Gene3D" id="3.40.50.2000">
    <property type="entry name" value="Glycogen Phosphorylase B"/>
    <property type="match status" value="2"/>
</dbReference>
<dbReference type="SUPFAM" id="SSF53756">
    <property type="entry name" value="UDP-Glycosyltransferase/glycogen phosphorylase"/>
    <property type="match status" value="1"/>
</dbReference>
<gene>
    <name evidence="10" type="ORF">C8J48_0990</name>
</gene>
<name>A0A2T4Z968_9BACL</name>